<dbReference type="PROSITE" id="PS51782">
    <property type="entry name" value="LYSM"/>
    <property type="match status" value="1"/>
</dbReference>
<evidence type="ECO:0000313" key="2">
    <source>
        <dbReference type="EMBL" id="MFC6724191.1"/>
    </source>
</evidence>
<dbReference type="CDD" id="cd00118">
    <property type="entry name" value="LysM"/>
    <property type="match status" value="1"/>
</dbReference>
<accession>A0ABD5RY06</accession>
<dbReference type="Gene3D" id="3.10.350.10">
    <property type="entry name" value="LysM domain"/>
    <property type="match status" value="1"/>
</dbReference>
<dbReference type="InterPro" id="IPR036779">
    <property type="entry name" value="LysM_dom_sf"/>
</dbReference>
<feature type="domain" description="LysM" evidence="1">
    <location>
        <begin position="169"/>
        <end position="216"/>
    </location>
</feature>
<organism evidence="2 3">
    <name type="scientific">Halobium palmae</name>
    <dbReference type="NCBI Taxonomy" id="1776492"/>
    <lineage>
        <taxon>Archaea</taxon>
        <taxon>Methanobacteriati</taxon>
        <taxon>Methanobacteriota</taxon>
        <taxon>Stenosarchaea group</taxon>
        <taxon>Halobacteria</taxon>
        <taxon>Halobacteriales</taxon>
        <taxon>Haloferacaceae</taxon>
        <taxon>Halobium</taxon>
    </lineage>
</organism>
<comment type="caution">
    <text evidence="2">The sequence shown here is derived from an EMBL/GenBank/DDBJ whole genome shotgun (WGS) entry which is preliminary data.</text>
</comment>
<dbReference type="InterPro" id="IPR018392">
    <property type="entry name" value="LysM"/>
</dbReference>
<dbReference type="SUPFAM" id="SSF54106">
    <property type="entry name" value="LysM domain"/>
    <property type="match status" value="1"/>
</dbReference>
<evidence type="ECO:0000259" key="1">
    <source>
        <dbReference type="PROSITE" id="PS51782"/>
    </source>
</evidence>
<reference evidence="2 3" key="1">
    <citation type="journal article" date="2019" name="Int. J. Syst. Evol. Microbiol.">
        <title>The Global Catalogue of Microorganisms (GCM) 10K type strain sequencing project: providing services to taxonomists for standard genome sequencing and annotation.</title>
        <authorList>
            <consortium name="The Broad Institute Genomics Platform"/>
            <consortium name="The Broad Institute Genome Sequencing Center for Infectious Disease"/>
            <person name="Wu L."/>
            <person name="Ma J."/>
        </authorList>
    </citation>
    <scope>NUCLEOTIDE SEQUENCE [LARGE SCALE GENOMIC DNA]</scope>
    <source>
        <strain evidence="2 3">NBRC 111368</strain>
    </source>
</reference>
<dbReference type="Pfam" id="PF01476">
    <property type="entry name" value="LysM"/>
    <property type="match status" value="1"/>
</dbReference>
<dbReference type="Pfam" id="PF19266">
    <property type="entry name" value="CIS_tube"/>
    <property type="match status" value="1"/>
</dbReference>
<gene>
    <name evidence="2" type="ORF">ACFQE1_07340</name>
</gene>
<dbReference type="AlphaFoldDB" id="A0ABD5RY06"/>
<evidence type="ECO:0000313" key="3">
    <source>
        <dbReference type="Proteomes" id="UP001596328"/>
    </source>
</evidence>
<sequence length="227" mass="25329">MAESGTHSKLKKAVVYRLDENLDPIEGSEIPVLFNPTEYSVDRSVTYADQSIPGFSNPLTQFVSGDSETLTMDLFFDTSEEGTDIRDHLAPFEELLVVDGDLHAPPVCRFAWGSFVDFTCVLQKATRQFTMFLPDGMPVRARANVTFKRYVPPAFEREKTPRKSADKTTVWTVKEGDSLWSIAAAEYGDPRWWRVVARANAVVNPRALRPGTELVVPPLEEADEAAG</sequence>
<dbReference type="InterPro" id="IPR045361">
    <property type="entry name" value="CIS_tube_prot_N"/>
</dbReference>
<name>A0ABD5RY06_9EURY</name>
<dbReference type="EMBL" id="JBHSWU010000119">
    <property type="protein sequence ID" value="MFC6724191.1"/>
    <property type="molecule type" value="Genomic_DNA"/>
</dbReference>
<dbReference type="SMART" id="SM00257">
    <property type="entry name" value="LysM"/>
    <property type="match status" value="1"/>
</dbReference>
<keyword evidence="3" id="KW-1185">Reference proteome</keyword>
<proteinExistence type="predicted"/>
<dbReference type="Proteomes" id="UP001596328">
    <property type="component" value="Unassembled WGS sequence"/>
</dbReference>
<protein>
    <submittedName>
        <fullName evidence="2">LysM peptidoglycan-binding domain-containing protein</fullName>
    </submittedName>
</protein>